<feature type="region of interest" description="Disordered" evidence="1">
    <location>
        <begin position="27"/>
        <end position="94"/>
    </location>
</feature>
<dbReference type="Proteomes" id="UP001626628">
    <property type="component" value="Chromosome"/>
</dbReference>
<name>A0ABZ2QQA7_9ACTN</name>
<sequence>MRTKYTARAAASAAVLALALTACNDPAGAPVPPAKPSAPSTQQGMGSSAGASGGAADTGSKDDAPAAEGFGKTLAMNEPATATYKDDDGPTQLEIKPTKVEKGSWDDFKGFDLKDTDTKNLVPYYLVMSYTSKGGAEPWITTWDAKRDALVAPDQEVGRLTMLDDFKKCPNVDPGHKPGQFKKGMTENACKVYMVPKNKPLYVRWGVGGTGEDVKPIVWKVLD</sequence>
<dbReference type="EMBL" id="CP147982">
    <property type="protein sequence ID" value="WXK77596.1"/>
    <property type="molecule type" value="Genomic_DNA"/>
</dbReference>
<dbReference type="RefSeq" id="WP_399149781.1">
    <property type="nucleotide sequence ID" value="NZ_CP147982.1"/>
</dbReference>
<gene>
    <name evidence="3" type="ORF">WAB15_17210</name>
</gene>
<reference evidence="3 4" key="1">
    <citation type="submission" date="2024-03" db="EMBL/GenBank/DDBJ databases">
        <title>The complete genome of Streptomyces sirii sp.nov.</title>
        <authorList>
            <person name="Zakalyukina Y.V."/>
            <person name="Belik A.R."/>
            <person name="Biryukov M.V."/>
            <person name="Baturina O.A."/>
            <person name="Kabilov M.R."/>
        </authorList>
    </citation>
    <scope>NUCLEOTIDE SEQUENCE [LARGE SCALE GENOMIC DNA]</scope>
    <source>
        <strain evidence="3 4">BP-8</strain>
    </source>
</reference>
<protein>
    <recommendedName>
        <fullName evidence="5">Lipoprotein</fullName>
    </recommendedName>
</protein>
<accession>A0ABZ2QQA7</accession>
<evidence type="ECO:0000256" key="2">
    <source>
        <dbReference type="SAM" id="SignalP"/>
    </source>
</evidence>
<feature type="compositionally biased region" description="Low complexity" evidence="1">
    <location>
        <begin position="46"/>
        <end position="58"/>
    </location>
</feature>
<evidence type="ECO:0000313" key="4">
    <source>
        <dbReference type="Proteomes" id="UP001626628"/>
    </source>
</evidence>
<evidence type="ECO:0000256" key="1">
    <source>
        <dbReference type="SAM" id="MobiDB-lite"/>
    </source>
</evidence>
<organism evidence="3 4">
    <name type="scientific">Streptomyces sirii</name>
    <dbReference type="NCBI Taxonomy" id="3127701"/>
    <lineage>
        <taxon>Bacteria</taxon>
        <taxon>Bacillati</taxon>
        <taxon>Actinomycetota</taxon>
        <taxon>Actinomycetes</taxon>
        <taxon>Kitasatosporales</taxon>
        <taxon>Streptomycetaceae</taxon>
        <taxon>Streptomyces</taxon>
    </lineage>
</organism>
<evidence type="ECO:0000313" key="3">
    <source>
        <dbReference type="EMBL" id="WXK77596.1"/>
    </source>
</evidence>
<keyword evidence="2" id="KW-0732">Signal</keyword>
<dbReference type="PROSITE" id="PS51257">
    <property type="entry name" value="PROKAR_LIPOPROTEIN"/>
    <property type="match status" value="1"/>
</dbReference>
<feature type="signal peptide" evidence="2">
    <location>
        <begin position="1"/>
        <end position="24"/>
    </location>
</feature>
<keyword evidence="4" id="KW-1185">Reference proteome</keyword>
<evidence type="ECO:0008006" key="5">
    <source>
        <dbReference type="Google" id="ProtNLM"/>
    </source>
</evidence>
<proteinExistence type="predicted"/>
<feature type="chain" id="PRO_5046763884" description="Lipoprotein" evidence="2">
    <location>
        <begin position="25"/>
        <end position="223"/>
    </location>
</feature>